<feature type="domain" description="Ig-like" evidence="1">
    <location>
        <begin position="44"/>
        <end position="111"/>
    </location>
</feature>
<reference evidence="3 4" key="1">
    <citation type="journal article" date="2021" name="Elife">
        <title>Chloroplast acquisition without the gene transfer in kleptoplastic sea slugs, Plakobranchus ocellatus.</title>
        <authorList>
            <person name="Maeda T."/>
            <person name="Takahashi S."/>
            <person name="Yoshida T."/>
            <person name="Shimamura S."/>
            <person name="Takaki Y."/>
            <person name="Nagai Y."/>
            <person name="Toyoda A."/>
            <person name="Suzuki Y."/>
            <person name="Arimoto A."/>
            <person name="Ishii H."/>
            <person name="Satoh N."/>
            <person name="Nishiyama T."/>
            <person name="Hasebe M."/>
            <person name="Maruyama T."/>
            <person name="Minagawa J."/>
            <person name="Obokata J."/>
            <person name="Shigenobu S."/>
        </authorList>
    </citation>
    <scope>NUCLEOTIDE SEQUENCE [LARGE SCALE GENOMIC DNA]</scope>
</reference>
<evidence type="ECO:0000313" key="4">
    <source>
        <dbReference type="Proteomes" id="UP000762676"/>
    </source>
</evidence>
<dbReference type="PROSITE" id="PS50835">
    <property type="entry name" value="IG_LIKE"/>
    <property type="match status" value="1"/>
</dbReference>
<dbReference type="SMART" id="SM00060">
    <property type="entry name" value="FN3"/>
    <property type="match status" value="3"/>
</dbReference>
<keyword evidence="3" id="KW-0675">Receptor</keyword>
<dbReference type="CDD" id="cd00063">
    <property type="entry name" value="FN3"/>
    <property type="match status" value="1"/>
</dbReference>
<feature type="domain" description="Fibronectin type-III" evidence="2">
    <location>
        <begin position="347"/>
        <end position="451"/>
    </location>
</feature>
<dbReference type="InterPro" id="IPR003961">
    <property type="entry name" value="FN3_dom"/>
</dbReference>
<gene>
    <name evidence="3" type="ORF">ElyMa_004245600</name>
</gene>
<dbReference type="InterPro" id="IPR036116">
    <property type="entry name" value="FN3_sf"/>
</dbReference>
<dbReference type="InterPro" id="IPR013783">
    <property type="entry name" value="Ig-like_fold"/>
</dbReference>
<comment type="caution">
    <text evidence="3">The sequence shown here is derived from an EMBL/GenBank/DDBJ whole genome shotgun (WGS) entry which is preliminary data.</text>
</comment>
<dbReference type="InterPro" id="IPR007110">
    <property type="entry name" value="Ig-like_dom"/>
</dbReference>
<dbReference type="Proteomes" id="UP000762676">
    <property type="component" value="Unassembled WGS sequence"/>
</dbReference>
<sequence length="1064" mass="118380">MPCFTGYKYGSLWLAILLVLAAIAVNGFTDYGVVTPLDPFIFVGEPLRLYCNITNPAVREDSSSLYFEKGDEIRASQILNTRVIRLTVPEAHLSDDGSYVCFLRTLEDTVDIVGHQKVKVDIAPREVVSVDCRVYNWETMTCTWDLGVRYNHPKHVNVSVVWVATDVQQDCPQLTTTSCHWDRQHYSHGLRYNILIEVTYKFKGHIKGEARKMIKINSEELVEPAPVENLRAMAKNSSCIVLAWHIPRVFMRAKRFIQQIRPPGGNWSDIRVGPSARTYEHNSSHESVVCDLDPNTAYDFRVGVLPALVDDGRQLGFRSQWRSVFARTEEDVPSAAPMTCPGCYFDLVNSLQDSATTNRSVRVMWKEIPEASRHGKLTHYTVSYVGIDSNYNGSIVCHVRDTEYPMTSAVLELPSRQEGYRVRVVGATIKGESLQGSYISIPSLEKQPQPPQRFLVKRNKDVQGSERLFLSWAGRGHYRSIRRSALRPVRSDEGSAAMRQSVKDLYVVWCRGSRIAWQCEDEPEWISLPPDQVTYELVTGLTQVDPYDLLIGISVQVRVGGSVLSSGIHWSTCVYTRNQNNRTFPFLSLKEPETAPLNVRFSPTSTDDDSLVVVWEKRGCREETSYITEYIVRYCPSSTNNILLQAEAKGAHSQWVARPSHAAGMLDGLTVRMLRKCHPVNHYRGRPLPEPPANDVLVDHHTYGTSSGIAFMNNLGSDEKNTSLESADPSQDCTNSNIPLMAGHAAYEDHIDSYIQQKQTQSEEDPLALPEKTDLSRKIGGWLKPVDSDSAISTSGYIKRPSAHSPTYNPHINHTIGLNGPIGCLGSEVPVAFSFINHRPACSNCPELEAKDFSTTDTLPARSHWPVFPENIYPPRHASHNQLLGQRTFGPISGSPSIQDSVENCALSHAIMAGPAYFEKANLPDKLNNTEHHPASQVFSAGAGGSGCVEEFCTCDSDLEDACSVDLNDNVSPRDPSAIGYPPGVVERRHSIPIETIFSSIPPPPGPPSPTPPYDNAPPLPTDCESRFPLNHSRERFVVQSGLGSQEYLEPQVVPSGYVSSVIY</sequence>
<evidence type="ECO:0000259" key="1">
    <source>
        <dbReference type="PROSITE" id="PS50835"/>
    </source>
</evidence>
<evidence type="ECO:0000259" key="2">
    <source>
        <dbReference type="PROSITE" id="PS50853"/>
    </source>
</evidence>
<dbReference type="SUPFAM" id="SSF49265">
    <property type="entry name" value="Fibronectin type III"/>
    <property type="match status" value="2"/>
</dbReference>
<dbReference type="AlphaFoldDB" id="A0AAV4GR50"/>
<accession>A0AAV4GR50</accession>
<evidence type="ECO:0000313" key="3">
    <source>
        <dbReference type="EMBL" id="GFR88222.1"/>
    </source>
</evidence>
<keyword evidence="4" id="KW-1185">Reference proteome</keyword>
<feature type="domain" description="Fibronectin type-III" evidence="2">
    <location>
        <begin position="226"/>
        <end position="331"/>
    </location>
</feature>
<dbReference type="Gene3D" id="2.60.40.10">
    <property type="entry name" value="Immunoglobulins"/>
    <property type="match status" value="3"/>
</dbReference>
<proteinExistence type="predicted"/>
<protein>
    <submittedName>
        <fullName evidence="3">Cytokine receptor</fullName>
    </submittedName>
</protein>
<dbReference type="PROSITE" id="PS50853">
    <property type="entry name" value="FN3"/>
    <property type="match status" value="2"/>
</dbReference>
<organism evidence="3 4">
    <name type="scientific">Elysia marginata</name>
    <dbReference type="NCBI Taxonomy" id="1093978"/>
    <lineage>
        <taxon>Eukaryota</taxon>
        <taxon>Metazoa</taxon>
        <taxon>Spiralia</taxon>
        <taxon>Lophotrochozoa</taxon>
        <taxon>Mollusca</taxon>
        <taxon>Gastropoda</taxon>
        <taxon>Heterobranchia</taxon>
        <taxon>Euthyneura</taxon>
        <taxon>Panpulmonata</taxon>
        <taxon>Sacoglossa</taxon>
        <taxon>Placobranchoidea</taxon>
        <taxon>Plakobranchidae</taxon>
        <taxon>Elysia</taxon>
    </lineage>
</organism>
<dbReference type="EMBL" id="BMAT01008563">
    <property type="protein sequence ID" value="GFR88222.1"/>
    <property type="molecule type" value="Genomic_DNA"/>
</dbReference>
<name>A0AAV4GR50_9GAST</name>